<reference evidence="7" key="1">
    <citation type="journal article" date="2023" name="IMA Fungus">
        <title>Comparative genomic study of the Penicillium genus elucidates a diverse pangenome and 15 lateral gene transfer events.</title>
        <authorList>
            <person name="Petersen C."/>
            <person name="Sorensen T."/>
            <person name="Nielsen M.R."/>
            <person name="Sondergaard T.E."/>
            <person name="Sorensen J.L."/>
            <person name="Fitzpatrick D.A."/>
            <person name="Frisvad J.C."/>
            <person name="Nielsen K.L."/>
        </authorList>
    </citation>
    <scope>NUCLEOTIDE SEQUENCE</scope>
    <source>
        <strain evidence="7">IBT 17514</strain>
    </source>
</reference>
<dbReference type="InterPro" id="IPR016161">
    <property type="entry name" value="Ald_DH/histidinol_DH"/>
</dbReference>
<evidence type="ECO:0000256" key="5">
    <source>
        <dbReference type="RuleBase" id="RU003345"/>
    </source>
</evidence>
<dbReference type="Gene3D" id="3.40.309.10">
    <property type="entry name" value="Aldehyde Dehydrogenase, Chain A, domain 2"/>
    <property type="match status" value="1"/>
</dbReference>
<dbReference type="PANTHER" id="PTHR43720">
    <property type="entry name" value="2-AMINOMUCONIC SEMIALDEHYDE DEHYDROGENASE"/>
    <property type="match status" value="1"/>
</dbReference>
<dbReference type="InterPro" id="IPR015590">
    <property type="entry name" value="Aldehyde_DH_dom"/>
</dbReference>
<name>A0AAD6HD86_9EURO</name>
<sequence length="500" mass="55462">MSSISRLWELDTLESASDYLANLQGKQLHLHNFIDAQFSEQLFSESWLDSHNPRTGEVLAKIPQSGLSEVNRAVEAASKAFQSWSQSPRQERSDVLLRIASIIQEKRELFAVWESIDQGKTLARARVEVDRAISNFRYFATYTLHEEGSARYVDGQPSTLTYEHRSPVGVFALISPWNMPLYLLTWKIAPCIAFGCTGVAKPSEVTSITAYLLGEVFRQAKLPPGVMNIIFGDGPGTGSALVKSPRVRGVSFTGGTKTGIRIRRDTVEDIGKHLSLELGGKNPTLIFDDVNLAEAVPLAATAAFENSGQICLCGSRIYVHKVIYEKFCSQFVEYVREHYRCGDTIGPVVSKAHYDKIRTYLLQAQTEDATFLTGEVPTEIPEGGYWITPTVLRDVDDQSIVLREEIFGPVVTISPFDTEEEVIELANDNPNGLASILLTKDVSRMRRVGERIDAGLVWVNCWLVRELGTAFGGMKASGTGREGGAHSRDVFTNLRTIHVR</sequence>
<dbReference type="SUPFAM" id="SSF53720">
    <property type="entry name" value="ALDH-like"/>
    <property type="match status" value="1"/>
</dbReference>
<evidence type="ECO:0000313" key="8">
    <source>
        <dbReference type="Proteomes" id="UP001215712"/>
    </source>
</evidence>
<dbReference type="InterPro" id="IPR029510">
    <property type="entry name" value="Ald_DH_CS_GLU"/>
</dbReference>
<accession>A0AAD6HD86</accession>
<dbReference type="Gene3D" id="3.40.605.10">
    <property type="entry name" value="Aldehyde Dehydrogenase, Chain A, domain 1"/>
    <property type="match status" value="1"/>
</dbReference>
<dbReference type="InterPro" id="IPR016163">
    <property type="entry name" value="Ald_DH_C"/>
</dbReference>
<proteinExistence type="inferred from homology"/>
<dbReference type="InterPro" id="IPR016160">
    <property type="entry name" value="Ald_DH_CS_CYS"/>
</dbReference>
<evidence type="ECO:0000256" key="2">
    <source>
        <dbReference type="ARBA" id="ARBA00023002"/>
    </source>
</evidence>
<evidence type="ECO:0000256" key="1">
    <source>
        <dbReference type="ARBA" id="ARBA00009986"/>
    </source>
</evidence>
<gene>
    <name evidence="7" type="ORF">N7493_010718</name>
</gene>
<feature type="domain" description="Aldehyde dehydrogenase" evidence="6">
    <location>
        <begin position="48"/>
        <end position="497"/>
    </location>
</feature>
<dbReference type="CDD" id="cd07093">
    <property type="entry name" value="ALDH_F8_HMSADH"/>
    <property type="match status" value="1"/>
</dbReference>
<dbReference type="PANTHER" id="PTHR43720:SF2">
    <property type="entry name" value="2-AMINOMUCONIC SEMIALDEHYDE DEHYDROGENASE"/>
    <property type="match status" value="1"/>
</dbReference>
<dbReference type="Proteomes" id="UP001215712">
    <property type="component" value="Unassembled WGS sequence"/>
</dbReference>
<dbReference type="PROSITE" id="PS00687">
    <property type="entry name" value="ALDEHYDE_DEHYDR_GLU"/>
    <property type="match status" value="1"/>
</dbReference>
<dbReference type="InterPro" id="IPR016162">
    <property type="entry name" value="Ald_DH_N"/>
</dbReference>
<keyword evidence="8" id="KW-1185">Reference proteome</keyword>
<feature type="active site" evidence="4">
    <location>
        <position position="277"/>
    </location>
</feature>
<dbReference type="AlphaFoldDB" id="A0AAD6HD86"/>
<comment type="similarity">
    <text evidence="1 5">Belongs to the aldehyde dehydrogenase family.</text>
</comment>
<evidence type="ECO:0000256" key="4">
    <source>
        <dbReference type="PROSITE-ProRule" id="PRU10007"/>
    </source>
</evidence>
<dbReference type="FunFam" id="3.40.605.10:FF:000007">
    <property type="entry name" value="NAD/NADP-dependent betaine aldehyde dehydrogenase"/>
    <property type="match status" value="1"/>
</dbReference>
<dbReference type="GO" id="GO:0016620">
    <property type="term" value="F:oxidoreductase activity, acting on the aldehyde or oxo group of donors, NAD or NADP as acceptor"/>
    <property type="evidence" value="ECO:0007669"/>
    <property type="project" value="InterPro"/>
</dbReference>
<dbReference type="Pfam" id="PF00171">
    <property type="entry name" value="Aldedh"/>
    <property type="match status" value="1"/>
</dbReference>
<protein>
    <recommendedName>
        <fullName evidence="6">Aldehyde dehydrogenase domain-containing protein</fullName>
    </recommendedName>
</protein>
<keyword evidence="2 5" id="KW-0560">Oxidoreductase</keyword>
<comment type="caution">
    <text evidence="7">The sequence shown here is derived from an EMBL/GenBank/DDBJ whole genome shotgun (WGS) entry which is preliminary data.</text>
</comment>
<dbReference type="EMBL" id="JAQJAN010000019">
    <property type="protein sequence ID" value="KAJ5709384.1"/>
    <property type="molecule type" value="Genomic_DNA"/>
</dbReference>
<organism evidence="7 8">
    <name type="scientific">Penicillium malachiteum</name>
    <dbReference type="NCBI Taxonomy" id="1324776"/>
    <lineage>
        <taxon>Eukaryota</taxon>
        <taxon>Fungi</taxon>
        <taxon>Dikarya</taxon>
        <taxon>Ascomycota</taxon>
        <taxon>Pezizomycotina</taxon>
        <taxon>Eurotiomycetes</taxon>
        <taxon>Eurotiomycetidae</taxon>
        <taxon>Eurotiales</taxon>
        <taxon>Aspergillaceae</taxon>
        <taxon>Penicillium</taxon>
    </lineage>
</organism>
<reference evidence="7" key="2">
    <citation type="submission" date="2023-01" db="EMBL/GenBank/DDBJ databases">
        <authorList>
            <person name="Petersen C."/>
        </authorList>
    </citation>
    <scope>NUCLEOTIDE SEQUENCE</scope>
    <source>
        <strain evidence="7">IBT 17514</strain>
    </source>
</reference>
<dbReference type="PROSITE" id="PS00070">
    <property type="entry name" value="ALDEHYDE_DEHYDR_CYS"/>
    <property type="match status" value="1"/>
</dbReference>
<evidence type="ECO:0000259" key="6">
    <source>
        <dbReference type="Pfam" id="PF00171"/>
    </source>
</evidence>
<evidence type="ECO:0000313" key="7">
    <source>
        <dbReference type="EMBL" id="KAJ5709384.1"/>
    </source>
</evidence>
<keyword evidence="3" id="KW-0520">NAD</keyword>
<evidence type="ECO:0000256" key="3">
    <source>
        <dbReference type="ARBA" id="ARBA00023027"/>
    </source>
</evidence>